<name>A0A5M9JFF6_MONFR</name>
<evidence type="ECO:0000313" key="1">
    <source>
        <dbReference type="EMBL" id="KAA8566436.1"/>
    </source>
</evidence>
<dbReference type="EMBL" id="VICG01000012">
    <property type="protein sequence ID" value="KAA8566436.1"/>
    <property type="molecule type" value="Genomic_DNA"/>
</dbReference>
<proteinExistence type="predicted"/>
<sequence>MTPVLPQSIEPRVPHLSQILTMRTPHYPPDVFPRQVTLRDRVTVATIVPFASQNQVPPSLLAYLSDQFRKRDRIG</sequence>
<accession>A0A5M9JFF6</accession>
<dbReference type="VEuPathDB" id="FungiDB:MFRU_057g00040"/>
<comment type="caution">
    <text evidence="1">The sequence shown here is derived from an EMBL/GenBank/DDBJ whole genome shotgun (WGS) entry which is preliminary data.</text>
</comment>
<dbReference type="Proteomes" id="UP000322873">
    <property type="component" value="Unassembled WGS sequence"/>
</dbReference>
<keyword evidence="2" id="KW-1185">Reference proteome</keyword>
<dbReference type="AlphaFoldDB" id="A0A5M9JFF6"/>
<dbReference type="Gene3D" id="3.40.630.30">
    <property type="match status" value="1"/>
</dbReference>
<evidence type="ECO:0000313" key="2">
    <source>
        <dbReference type="Proteomes" id="UP000322873"/>
    </source>
</evidence>
<reference evidence="1 2" key="1">
    <citation type="submission" date="2019-06" db="EMBL/GenBank/DDBJ databases">
        <title>Genome Sequence of the Brown Rot Fungal Pathogen Monilinia fructicola.</title>
        <authorList>
            <person name="De Miccolis Angelini R.M."/>
            <person name="Landi L."/>
            <person name="Abate D."/>
            <person name="Pollastro S."/>
            <person name="Romanazzi G."/>
            <person name="Faretra F."/>
        </authorList>
    </citation>
    <scope>NUCLEOTIDE SEQUENCE [LARGE SCALE GENOMIC DNA]</scope>
    <source>
        <strain evidence="1 2">Mfrc123</strain>
    </source>
</reference>
<organism evidence="1 2">
    <name type="scientific">Monilinia fructicola</name>
    <name type="common">Brown rot fungus</name>
    <name type="synonym">Ciboria fructicola</name>
    <dbReference type="NCBI Taxonomy" id="38448"/>
    <lineage>
        <taxon>Eukaryota</taxon>
        <taxon>Fungi</taxon>
        <taxon>Dikarya</taxon>
        <taxon>Ascomycota</taxon>
        <taxon>Pezizomycotina</taxon>
        <taxon>Leotiomycetes</taxon>
        <taxon>Helotiales</taxon>
        <taxon>Sclerotiniaceae</taxon>
        <taxon>Monilinia</taxon>
    </lineage>
</organism>
<protein>
    <submittedName>
        <fullName evidence="1">Uncharacterized protein</fullName>
    </submittedName>
</protein>
<gene>
    <name evidence="1" type="ORF">EYC84_008999</name>
</gene>